<proteinExistence type="predicted"/>
<evidence type="ECO:0000313" key="5">
    <source>
        <dbReference type="Proteomes" id="UP000249396"/>
    </source>
</evidence>
<evidence type="ECO:0000256" key="1">
    <source>
        <dbReference type="ARBA" id="ARBA00023015"/>
    </source>
</evidence>
<evidence type="ECO:0000313" key="4">
    <source>
        <dbReference type="EMBL" id="PZN70112.1"/>
    </source>
</evidence>
<dbReference type="InterPro" id="IPR009057">
    <property type="entry name" value="Homeodomain-like_sf"/>
</dbReference>
<dbReference type="Pfam" id="PF12833">
    <property type="entry name" value="HTH_18"/>
    <property type="match status" value="1"/>
</dbReference>
<dbReference type="GO" id="GO:0003700">
    <property type="term" value="F:DNA-binding transcription factor activity"/>
    <property type="evidence" value="ECO:0007669"/>
    <property type="project" value="InterPro"/>
</dbReference>
<dbReference type="AlphaFoldDB" id="A0A2W4QD20"/>
<evidence type="ECO:0000256" key="2">
    <source>
        <dbReference type="ARBA" id="ARBA00023163"/>
    </source>
</evidence>
<protein>
    <recommendedName>
        <fullName evidence="3">HTH araC/xylS-type domain-containing protein</fullName>
    </recommendedName>
</protein>
<dbReference type="GO" id="GO:0043565">
    <property type="term" value="F:sequence-specific DNA binding"/>
    <property type="evidence" value="ECO:0007669"/>
    <property type="project" value="InterPro"/>
</dbReference>
<organism evidence="4 5">
    <name type="scientific">Candidatus Methylumidiphilus alinenensis</name>
    <dbReference type="NCBI Taxonomy" id="2202197"/>
    <lineage>
        <taxon>Bacteria</taxon>
        <taxon>Pseudomonadati</taxon>
        <taxon>Pseudomonadota</taxon>
        <taxon>Gammaproteobacteria</taxon>
        <taxon>Methylococcales</taxon>
        <taxon>Candidatus Methylumidiphilus</taxon>
    </lineage>
</organism>
<dbReference type="InterPro" id="IPR018060">
    <property type="entry name" value="HTH_AraC"/>
</dbReference>
<dbReference type="PANTHER" id="PTHR47893:SF1">
    <property type="entry name" value="REGULATORY PROTEIN PCHR"/>
    <property type="match status" value="1"/>
</dbReference>
<sequence>MQSSVVGMNLQRFDAQDDTATILGNPRLELPKLSIPMDEQTGHGYIEMMQLAIGGNMHRASYFFKPATNGEWVTVVDITGEVSEPLFFVQSAWCGKAMLFDRRAKTEMIFGEGLCTFQLMDGFDQQGRVAGGGTMELESFDIGYSLLCQLLGTANAEKLLTHLGIAKAHSANVLHVPRHICAILHTCFTSTFDGDLHKLHAQAKLLEFLCALAGHFSGKPPRPAKKCKPDLLHHLHEELTQLMGEPPCLDELSRRYGLSARTLNEAFKEEYGQSIYVFVKDHRLILAHESLQHSKQPLKLVAAKLGYSHVNHFINAFSKKFGYPPGSIQRKSSIK</sequence>
<gene>
    <name evidence="4" type="ORF">DM484_28885</name>
</gene>
<keyword evidence="2" id="KW-0804">Transcription</keyword>
<comment type="caution">
    <text evidence="4">The sequence shown here is derived from an EMBL/GenBank/DDBJ whole genome shotgun (WGS) entry which is preliminary data.</text>
</comment>
<feature type="domain" description="HTH araC/xylS-type" evidence="3">
    <location>
        <begin position="229"/>
        <end position="331"/>
    </location>
</feature>
<dbReference type="PROSITE" id="PS01124">
    <property type="entry name" value="HTH_ARAC_FAMILY_2"/>
    <property type="match status" value="1"/>
</dbReference>
<dbReference type="PANTHER" id="PTHR47893">
    <property type="entry name" value="REGULATORY PROTEIN PCHR"/>
    <property type="match status" value="1"/>
</dbReference>
<dbReference type="EMBL" id="QJPH01000564">
    <property type="protein sequence ID" value="PZN70112.1"/>
    <property type="molecule type" value="Genomic_DNA"/>
</dbReference>
<dbReference type="SMART" id="SM00342">
    <property type="entry name" value="HTH_ARAC"/>
    <property type="match status" value="1"/>
</dbReference>
<dbReference type="Proteomes" id="UP000249396">
    <property type="component" value="Unassembled WGS sequence"/>
</dbReference>
<accession>A0A2W4QD20</accession>
<evidence type="ECO:0000259" key="3">
    <source>
        <dbReference type="PROSITE" id="PS01124"/>
    </source>
</evidence>
<reference evidence="4 5" key="1">
    <citation type="journal article" date="2018" name="Aquat. Microb. Ecol.">
        <title>Gammaproteobacterial methanotrophs dominate.</title>
        <authorList>
            <person name="Rissanen A.J."/>
            <person name="Saarenheimo J."/>
            <person name="Tiirola M."/>
            <person name="Peura S."/>
            <person name="Aalto S.L."/>
            <person name="Karvinen A."/>
            <person name="Nykanen H."/>
        </authorList>
    </citation>
    <scope>NUCLEOTIDE SEQUENCE [LARGE SCALE GENOMIC DNA]</scope>
    <source>
        <strain evidence="4">AMbin10</strain>
    </source>
</reference>
<dbReference type="SUPFAM" id="SSF46689">
    <property type="entry name" value="Homeodomain-like"/>
    <property type="match status" value="1"/>
</dbReference>
<keyword evidence="1" id="KW-0805">Transcription regulation</keyword>
<dbReference type="Gene3D" id="1.10.10.60">
    <property type="entry name" value="Homeodomain-like"/>
    <property type="match status" value="1"/>
</dbReference>
<dbReference type="InterPro" id="IPR053142">
    <property type="entry name" value="PchR_regulatory_protein"/>
</dbReference>
<name>A0A2W4QD20_9GAMM</name>